<protein>
    <submittedName>
        <fullName evidence="1">Uncharacterized protein</fullName>
    </submittedName>
</protein>
<gene>
    <name evidence="1" type="ORF">C470_00520</name>
</gene>
<dbReference type="Proteomes" id="UP000011581">
    <property type="component" value="Unassembled WGS sequence"/>
</dbReference>
<dbReference type="RefSeq" id="WP_008364503.1">
    <property type="nucleotide sequence ID" value="NZ_AOJF01000016.1"/>
</dbReference>
<feature type="non-terminal residue" evidence="1">
    <location>
        <position position="1"/>
    </location>
</feature>
<reference evidence="1 2" key="1">
    <citation type="journal article" date="2014" name="PLoS Genet.">
        <title>Phylogenetically driven sequencing of extremely halophilic archaea reveals strategies for static and dynamic osmo-response.</title>
        <authorList>
            <person name="Becker E.A."/>
            <person name="Seitzer P.M."/>
            <person name="Tritt A."/>
            <person name="Larsen D."/>
            <person name="Krusor M."/>
            <person name="Yao A.I."/>
            <person name="Wu D."/>
            <person name="Madern D."/>
            <person name="Eisen J.A."/>
            <person name="Darling A.E."/>
            <person name="Facciotti M.T."/>
        </authorList>
    </citation>
    <scope>NUCLEOTIDE SEQUENCE [LARGE SCALE GENOMIC DNA]</scope>
    <source>
        <strain evidence="1 2">JCM 13561</strain>
    </source>
</reference>
<sequence length="93" mass="10484">GATLTEPEDDTDDADPGVVFRLRENPKVSAWLARFQRGDESAYILTCWDGEKEFYFEVPREVAVSALEQAVESHLWAISRLDSNLLGALKKEL</sequence>
<evidence type="ECO:0000313" key="2">
    <source>
        <dbReference type="Proteomes" id="UP000011581"/>
    </source>
</evidence>
<name>M0P3X2_9EURY</name>
<comment type="caution">
    <text evidence="1">The sequence shown here is derived from an EMBL/GenBank/DDBJ whole genome shotgun (WGS) entry which is preliminary data.</text>
</comment>
<dbReference type="AlphaFoldDB" id="M0P3X2"/>
<organism evidence="1 2">
    <name type="scientific">Halorubrum distributum JCM 13561</name>
    <dbReference type="NCBI Taxonomy" id="1227483"/>
    <lineage>
        <taxon>Archaea</taxon>
        <taxon>Methanobacteriati</taxon>
        <taxon>Methanobacteriota</taxon>
        <taxon>Stenosarchaea group</taxon>
        <taxon>Halobacteria</taxon>
        <taxon>Halobacteriales</taxon>
        <taxon>Haloferacaceae</taxon>
        <taxon>Halorubrum</taxon>
        <taxon>Halorubrum distributum group</taxon>
    </lineage>
</organism>
<proteinExistence type="predicted"/>
<dbReference type="EMBL" id="AOJF01000016">
    <property type="protein sequence ID" value="EMA64847.1"/>
    <property type="molecule type" value="Genomic_DNA"/>
</dbReference>
<accession>M0P3X2</accession>
<evidence type="ECO:0000313" key="1">
    <source>
        <dbReference type="EMBL" id="EMA64847.1"/>
    </source>
</evidence>